<dbReference type="KEGG" id="ppap:129803931"/>
<organism evidence="3 4">
    <name type="scientific">Phlebotomus papatasi</name>
    <name type="common">Sandfly</name>
    <dbReference type="NCBI Taxonomy" id="29031"/>
    <lineage>
        <taxon>Eukaryota</taxon>
        <taxon>Metazoa</taxon>
        <taxon>Ecdysozoa</taxon>
        <taxon>Arthropoda</taxon>
        <taxon>Hexapoda</taxon>
        <taxon>Insecta</taxon>
        <taxon>Pterygota</taxon>
        <taxon>Neoptera</taxon>
        <taxon>Endopterygota</taxon>
        <taxon>Diptera</taxon>
        <taxon>Nematocera</taxon>
        <taxon>Psychodoidea</taxon>
        <taxon>Psychodidae</taxon>
        <taxon>Phlebotomus</taxon>
        <taxon>Phlebotomus</taxon>
    </lineage>
</organism>
<sequence length="247" mass="28789">MLRIALKRVPMAPTCFRNPSILATIPTRFVTNTPRRSQGTEAHIIEATETPKTNTILKKLQKKLGWSGDSQSRLRTSSYLLYESIVDRLNYIEFFKRFDLPNTFNSWFLVTELHVWMLLVRAMAEGSEKGENGRFLRNCIVEAMWADVNTRAKKLDPQNPSGARKHIEVLSQQFQAALINYDEGLMGDDMILAGALWRRFFEKECPNFEMLETLVKYVREHVRMLDALPNENFVQKPQVQWQEFTKE</sequence>
<accession>A0A1B0D9J3</accession>
<dbReference type="CTD" id="55245"/>
<comment type="similarity">
    <text evidence="1">Belongs to the CBP3 family.</text>
</comment>
<dbReference type="PANTHER" id="PTHR12184:SF1">
    <property type="entry name" value="UBIQUINOL-CYTOCHROME-C REDUCTASE COMPLEX ASSEMBLY FACTOR 1"/>
    <property type="match status" value="1"/>
</dbReference>
<dbReference type="OrthoDB" id="4007at2759"/>
<dbReference type="InterPro" id="IPR021150">
    <property type="entry name" value="Ubiq_cyt_c_chap"/>
</dbReference>
<dbReference type="AlphaFoldDB" id="A0A1B0D9J3"/>
<evidence type="ECO:0000256" key="1">
    <source>
        <dbReference type="ARBA" id="ARBA00006407"/>
    </source>
</evidence>
<reference evidence="3" key="1">
    <citation type="submission" date="2022-08" db="UniProtKB">
        <authorList>
            <consortium name="EnsemblMetazoa"/>
        </authorList>
    </citation>
    <scope>IDENTIFICATION</scope>
    <source>
        <strain evidence="3">Israel</strain>
    </source>
</reference>
<dbReference type="EnsemblMetazoa" id="PPAI004305-RA">
    <property type="protein sequence ID" value="PPAI004305-PA"/>
    <property type="gene ID" value="PPAI004305"/>
</dbReference>
<dbReference type="EMBL" id="AJVK01012975">
    <property type="status" value="NOT_ANNOTATED_CDS"/>
    <property type="molecule type" value="Genomic_DNA"/>
</dbReference>
<evidence type="ECO:0000313" key="4">
    <source>
        <dbReference type="Proteomes" id="UP000092462"/>
    </source>
</evidence>
<proteinExistence type="inferred from homology"/>
<evidence type="ECO:0000313" key="3">
    <source>
        <dbReference type="EnsemblMetazoa" id="PPAI004305-PA"/>
    </source>
</evidence>
<protein>
    <recommendedName>
        <fullName evidence="2">Ubiquinol-cytochrome c chaperone domain-containing protein</fullName>
    </recommendedName>
</protein>
<keyword evidence="4" id="KW-1185">Reference proteome</keyword>
<evidence type="ECO:0000259" key="2">
    <source>
        <dbReference type="Pfam" id="PF03981"/>
    </source>
</evidence>
<dbReference type="RefSeq" id="XP_055706788.1">
    <property type="nucleotide sequence ID" value="XM_055850813.1"/>
</dbReference>
<dbReference type="GO" id="GO:0005739">
    <property type="term" value="C:mitochondrion"/>
    <property type="evidence" value="ECO:0007669"/>
    <property type="project" value="TreeGrafter"/>
</dbReference>
<dbReference type="InterPro" id="IPR007129">
    <property type="entry name" value="Ubiqinol_cyt_c_chaperone_CPB3"/>
</dbReference>
<dbReference type="GO" id="GO:0034551">
    <property type="term" value="P:mitochondrial respiratory chain complex III assembly"/>
    <property type="evidence" value="ECO:0007669"/>
    <property type="project" value="TreeGrafter"/>
</dbReference>
<dbReference type="VEuPathDB" id="VectorBase:PPAI004305"/>
<dbReference type="PANTHER" id="PTHR12184">
    <property type="entry name" value="UBIQUINOL-CYTOCHROME C REDUCTASE COMPLEX ASSEMBLY FACTOR 1 FAMILY MEMBER"/>
    <property type="match status" value="1"/>
</dbReference>
<dbReference type="Pfam" id="PF03981">
    <property type="entry name" value="Ubiq_cyt_C_chap"/>
    <property type="match status" value="1"/>
</dbReference>
<name>A0A1B0D9J3_PHLPP</name>
<dbReference type="Proteomes" id="UP000092462">
    <property type="component" value="Unassembled WGS sequence"/>
</dbReference>
<feature type="domain" description="Ubiquinol-cytochrome c chaperone" evidence="2">
    <location>
        <begin position="97"/>
        <end position="237"/>
    </location>
</feature>
<dbReference type="GeneID" id="129803931"/>
<dbReference type="VEuPathDB" id="VectorBase:PPAPM1_006452"/>